<keyword evidence="1" id="KW-0472">Membrane</keyword>
<feature type="transmembrane region" description="Helical" evidence="1">
    <location>
        <begin position="146"/>
        <end position="162"/>
    </location>
</feature>
<dbReference type="SMART" id="SM00014">
    <property type="entry name" value="acidPPc"/>
    <property type="match status" value="1"/>
</dbReference>
<dbReference type="InterPro" id="IPR036938">
    <property type="entry name" value="PAP2/HPO_sf"/>
</dbReference>
<protein>
    <submittedName>
        <fullName evidence="3">Phosphatidylglycerophosphatase B</fullName>
    </submittedName>
</protein>
<dbReference type="SUPFAM" id="SSF48317">
    <property type="entry name" value="Acid phosphatase/Vanadium-dependent haloperoxidase"/>
    <property type="match status" value="1"/>
</dbReference>
<proteinExistence type="predicted"/>
<evidence type="ECO:0000256" key="1">
    <source>
        <dbReference type="SAM" id="Phobius"/>
    </source>
</evidence>
<name>K1RJV0_9ZZZZ</name>
<feature type="transmembrane region" description="Helical" evidence="1">
    <location>
        <begin position="104"/>
        <end position="134"/>
    </location>
</feature>
<dbReference type="Pfam" id="PF01569">
    <property type="entry name" value="PAP2"/>
    <property type="match status" value="1"/>
</dbReference>
<feature type="transmembrane region" description="Helical" evidence="1">
    <location>
        <begin position="29"/>
        <end position="47"/>
    </location>
</feature>
<comment type="caution">
    <text evidence="3">The sequence shown here is derived from an EMBL/GenBank/DDBJ whole genome shotgun (WGS) entry which is preliminary data.</text>
</comment>
<dbReference type="EMBL" id="AJWY01012818">
    <property type="protein sequence ID" value="EKC48877.1"/>
    <property type="molecule type" value="Genomic_DNA"/>
</dbReference>
<keyword evidence="1" id="KW-0812">Transmembrane</keyword>
<sequence length="163" mass="17452">MTAQRYQAIFDWFRARPAALRALGYAQKISVLGVYLVYGAVLAVTLWQRSGQFWRVLAVPAAVYVLGTLLRAAINRPRPYEALNFTPLFPKDTKGQSMPSRHCFSAAAIVAAAFTVWVPLGVAACLLAAVVAVTRVLTGVHYPSDVLAGLAFGAGAAVIGFLL</sequence>
<gene>
    <name evidence="3" type="ORF">LEA_18671</name>
</gene>
<feature type="domain" description="Phosphatidic acid phosphatase type 2/haloperoxidase" evidence="2">
    <location>
        <begin position="54"/>
        <end position="161"/>
    </location>
</feature>
<dbReference type="PANTHER" id="PTHR14969">
    <property type="entry name" value="SPHINGOSINE-1-PHOSPHATE PHOSPHOHYDROLASE"/>
    <property type="match status" value="1"/>
</dbReference>
<dbReference type="PANTHER" id="PTHR14969:SF13">
    <property type="entry name" value="AT30094P"/>
    <property type="match status" value="1"/>
</dbReference>
<evidence type="ECO:0000313" key="3">
    <source>
        <dbReference type="EMBL" id="EKC48877.1"/>
    </source>
</evidence>
<organism evidence="3">
    <name type="scientific">human gut metagenome</name>
    <dbReference type="NCBI Taxonomy" id="408170"/>
    <lineage>
        <taxon>unclassified sequences</taxon>
        <taxon>metagenomes</taxon>
        <taxon>organismal metagenomes</taxon>
    </lineage>
</organism>
<accession>K1RJV0</accession>
<keyword evidence="1" id="KW-1133">Transmembrane helix</keyword>
<dbReference type="Gene3D" id="1.20.144.10">
    <property type="entry name" value="Phosphatidic acid phosphatase type 2/haloperoxidase"/>
    <property type="match status" value="1"/>
</dbReference>
<dbReference type="AlphaFoldDB" id="K1RJV0"/>
<evidence type="ECO:0000259" key="2">
    <source>
        <dbReference type="SMART" id="SM00014"/>
    </source>
</evidence>
<dbReference type="InterPro" id="IPR000326">
    <property type="entry name" value="PAP2/HPO"/>
</dbReference>
<reference evidence="3" key="1">
    <citation type="journal article" date="2013" name="Environ. Microbiol.">
        <title>Microbiota from the distal guts of lean and obese adolescents exhibit partial functional redundancy besides clear differences in community structure.</title>
        <authorList>
            <person name="Ferrer M."/>
            <person name="Ruiz A."/>
            <person name="Lanza F."/>
            <person name="Haange S.B."/>
            <person name="Oberbach A."/>
            <person name="Till H."/>
            <person name="Bargiela R."/>
            <person name="Campoy C."/>
            <person name="Segura M.T."/>
            <person name="Richter M."/>
            <person name="von Bergen M."/>
            <person name="Seifert J."/>
            <person name="Suarez A."/>
        </authorList>
    </citation>
    <scope>NUCLEOTIDE SEQUENCE</scope>
</reference>
<feature type="transmembrane region" description="Helical" evidence="1">
    <location>
        <begin position="53"/>
        <end position="74"/>
    </location>
</feature>
<dbReference type="CDD" id="cd01610">
    <property type="entry name" value="PAP2_like"/>
    <property type="match status" value="1"/>
</dbReference>